<keyword evidence="1" id="KW-0645">Protease</keyword>
<dbReference type="EMBL" id="SLWK01000018">
    <property type="protein sequence ID" value="TCO04431.1"/>
    <property type="molecule type" value="Genomic_DNA"/>
</dbReference>
<keyword evidence="2" id="KW-1185">Reference proteome</keyword>
<dbReference type="OrthoDB" id="1079187at2"/>
<comment type="caution">
    <text evidence="1">The sequence shown here is derived from an EMBL/GenBank/DDBJ whole genome shotgun (WGS) entry which is preliminary data.</text>
</comment>
<keyword evidence="1" id="KW-0378">Hydrolase</keyword>
<reference evidence="1 2" key="1">
    <citation type="submission" date="2019-03" db="EMBL/GenBank/DDBJ databases">
        <title>Genomic Encyclopedia of Type Strains, Phase IV (KMG-IV): sequencing the most valuable type-strain genomes for metagenomic binning, comparative biology and taxonomic classification.</title>
        <authorList>
            <person name="Goeker M."/>
        </authorList>
    </citation>
    <scope>NUCLEOTIDE SEQUENCE [LARGE SCALE GENOMIC DNA]</scope>
    <source>
        <strain evidence="1 2">DSM 24179</strain>
    </source>
</reference>
<organism evidence="1 2">
    <name type="scientific">Natronoflexus pectinivorans</name>
    <dbReference type="NCBI Taxonomy" id="682526"/>
    <lineage>
        <taxon>Bacteria</taxon>
        <taxon>Pseudomonadati</taxon>
        <taxon>Bacteroidota</taxon>
        <taxon>Bacteroidia</taxon>
        <taxon>Marinilabiliales</taxon>
        <taxon>Marinilabiliaceae</taxon>
        <taxon>Natronoflexus</taxon>
    </lineage>
</organism>
<dbReference type="RefSeq" id="WP_132435288.1">
    <property type="nucleotide sequence ID" value="NZ_SLWK01000018.1"/>
</dbReference>
<dbReference type="GO" id="GO:0004180">
    <property type="term" value="F:carboxypeptidase activity"/>
    <property type="evidence" value="ECO:0007669"/>
    <property type="project" value="UniProtKB-KW"/>
</dbReference>
<name>A0A4R2G9W1_9BACT</name>
<proteinExistence type="predicted"/>
<accession>A0A4R2G9W1</accession>
<gene>
    <name evidence="1" type="ORF">EV194_11820</name>
</gene>
<sequence>MRVKILIILTCLALPVISQEFKGKIICYKNGKPIEYVNIGVIGKNLGTVSDQQGFYNLVINKNVTLEDSIQISTIGYKTKVFTLERFKNLDDYNILLSPKSYSIREMQVVAKRRNRIKRFGTPVPSSNLVSLFYDSLNRFRLGQELGVLIDVKNNVLIRTININFGKCSIDSVEMRLNIYKLSSSQEFSNSLQEPIYFSFEKSDIEKELIIDVTEYSIIVSEKVLITVEYFKHSGEGTLGIFAESLPIGMSYFRESSQAQWKTSPFNLGISFYGERIKYIERPSLFPNQMNP</sequence>
<keyword evidence="1" id="KW-0121">Carboxypeptidase</keyword>
<evidence type="ECO:0000313" key="2">
    <source>
        <dbReference type="Proteomes" id="UP000295221"/>
    </source>
</evidence>
<evidence type="ECO:0000313" key="1">
    <source>
        <dbReference type="EMBL" id="TCO04431.1"/>
    </source>
</evidence>
<protein>
    <submittedName>
        <fullName evidence="1">Carboxypeptidase-like protein</fullName>
    </submittedName>
</protein>
<dbReference type="InterPro" id="IPR008969">
    <property type="entry name" value="CarboxyPept-like_regulatory"/>
</dbReference>
<dbReference type="SUPFAM" id="SSF49464">
    <property type="entry name" value="Carboxypeptidase regulatory domain-like"/>
    <property type="match status" value="1"/>
</dbReference>
<dbReference type="Proteomes" id="UP000295221">
    <property type="component" value="Unassembled WGS sequence"/>
</dbReference>
<dbReference type="Pfam" id="PF13715">
    <property type="entry name" value="CarbopepD_reg_2"/>
    <property type="match status" value="1"/>
</dbReference>
<dbReference type="AlphaFoldDB" id="A0A4R2G9W1"/>